<evidence type="ECO:0000256" key="2">
    <source>
        <dbReference type="ARBA" id="ARBA00022803"/>
    </source>
</evidence>
<feature type="repeat" description="TPR" evidence="3">
    <location>
        <begin position="172"/>
        <end position="205"/>
    </location>
</feature>
<comment type="caution">
    <text evidence="4">The sequence shown here is derived from an EMBL/GenBank/DDBJ whole genome shotgun (WGS) entry which is preliminary data.</text>
</comment>
<dbReference type="PANTHER" id="PTHR45641">
    <property type="entry name" value="TETRATRICOPEPTIDE REPEAT PROTEIN (AFU_ORTHOLOGUE AFUA_6G03870)"/>
    <property type="match status" value="1"/>
</dbReference>
<evidence type="ECO:0000256" key="3">
    <source>
        <dbReference type="PROSITE-ProRule" id="PRU00339"/>
    </source>
</evidence>
<dbReference type="SMART" id="SM00028">
    <property type="entry name" value="TPR"/>
    <property type="match status" value="1"/>
</dbReference>
<evidence type="ECO:0008006" key="6">
    <source>
        <dbReference type="Google" id="ProtNLM"/>
    </source>
</evidence>
<proteinExistence type="predicted"/>
<dbReference type="Pfam" id="PF13374">
    <property type="entry name" value="TPR_10"/>
    <property type="match status" value="1"/>
</dbReference>
<keyword evidence="2 3" id="KW-0802">TPR repeat</keyword>
<dbReference type="Proteomes" id="UP001162640">
    <property type="component" value="Unassembled WGS sequence"/>
</dbReference>
<accession>A0A9W6ZCZ7</accession>
<dbReference type="InterPro" id="IPR011990">
    <property type="entry name" value="TPR-like_helical_dom_sf"/>
</dbReference>
<name>A0A9W6ZCZ7_9STRA</name>
<reference evidence="5" key="1">
    <citation type="journal article" date="2023" name="Commun. Biol.">
        <title>Genome analysis of Parmales, the sister group of diatoms, reveals the evolutionary specialization of diatoms from phago-mixotrophs to photoautotrophs.</title>
        <authorList>
            <person name="Ban H."/>
            <person name="Sato S."/>
            <person name="Yoshikawa S."/>
            <person name="Yamada K."/>
            <person name="Nakamura Y."/>
            <person name="Ichinomiya M."/>
            <person name="Sato N."/>
            <person name="Blanc-Mathieu R."/>
            <person name="Endo H."/>
            <person name="Kuwata A."/>
            <person name="Ogata H."/>
        </authorList>
    </citation>
    <scope>NUCLEOTIDE SEQUENCE [LARGE SCALE GENOMIC DNA]</scope>
</reference>
<dbReference type="EMBL" id="BLQM01000013">
    <property type="protein sequence ID" value="GMH50091.1"/>
    <property type="molecule type" value="Genomic_DNA"/>
</dbReference>
<keyword evidence="1" id="KW-0677">Repeat</keyword>
<protein>
    <recommendedName>
        <fullName evidence="6">Kinesin light chain</fullName>
    </recommendedName>
</protein>
<dbReference type="InterPro" id="IPR019734">
    <property type="entry name" value="TPR_rpt"/>
</dbReference>
<dbReference type="Pfam" id="PF13424">
    <property type="entry name" value="TPR_12"/>
    <property type="match status" value="1"/>
</dbReference>
<sequence length="245" mass="27754">MWLTSARNIRELARNDGFNEYFQKQFNGNEATFLKWKEAFDVLEMLGGEEIIVPDFDDAMGYVKRAKEGFEEQLGRDSEKALEATLGLIAMMGSSQAELIRSQVELIGKLGDLVKMSVRALGEENFVTLDTLDVLGNALQRNEQFEEAKEVWEINFLAVRTKALGEAHKDTCQTLNNLGVVFKKLKNYEKALEYYERALKGSETVAGKTHPETLDIVTNIAGVYHVLKDEKAEELYPRALEGYEE</sequence>
<dbReference type="AlphaFoldDB" id="A0A9W6ZCZ7"/>
<dbReference type="PANTHER" id="PTHR45641:SF19">
    <property type="entry name" value="NEPHROCYSTIN-3"/>
    <property type="match status" value="1"/>
</dbReference>
<evidence type="ECO:0000313" key="4">
    <source>
        <dbReference type="EMBL" id="GMH50091.1"/>
    </source>
</evidence>
<gene>
    <name evidence="4" type="ORF">TL16_g00691</name>
</gene>
<dbReference type="PROSITE" id="PS50005">
    <property type="entry name" value="TPR"/>
    <property type="match status" value="1"/>
</dbReference>
<dbReference type="PROSITE" id="PS50293">
    <property type="entry name" value="TPR_REGION"/>
    <property type="match status" value="1"/>
</dbReference>
<evidence type="ECO:0000313" key="5">
    <source>
        <dbReference type="Proteomes" id="UP001162640"/>
    </source>
</evidence>
<organism evidence="4 5">
    <name type="scientific">Triparma laevis f. inornata</name>
    <dbReference type="NCBI Taxonomy" id="1714386"/>
    <lineage>
        <taxon>Eukaryota</taxon>
        <taxon>Sar</taxon>
        <taxon>Stramenopiles</taxon>
        <taxon>Ochrophyta</taxon>
        <taxon>Bolidophyceae</taxon>
        <taxon>Parmales</taxon>
        <taxon>Triparmaceae</taxon>
        <taxon>Triparma</taxon>
    </lineage>
</organism>
<dbReference type="Gene3D" id="1.25.40.10">
    <property type="entry name" value="Tetratricopeptide repeat domain"/>
    <property type="match status" value="1"/>
</dbReference>
<dbReference type="SUPFAM" id="SSF48452">
    <property type="entry name" value="TPR-like"/>
    <property type="match status" value="1"/>
</dbReference>
<evidence type="ECO:0000256" key="1">
    <source>
        <dbReference type="ARBA" id="ARBA00022737"/>
    </source>
</evidence>